<reference evidence="2" key="1">
    <citation type="submission" date="2025-08" db="UniProtKB">
        <authorList>
            <consortium name="RefSeq"/>
        </authorList>
    </citation>
    <scope>IDENTIFICATION</scope>
</reference>
<evidence type="ECO:0000313" key="2">
    <source>
        <dbReference type="RefSeq" id="XP_011498928.1"/>
    </source>
</evidence>
<name>A0AAJ7DWF9_9HYME</name>
<protein>
    <submittedName>
        <fullName evidence="2">Coiled-coil domain-containing protein 134-like</fullName>
    </submittedName>
</protein>
<accession>A0AAJ7DWF9</accession>
<sequence length="260" mass="30000">MTKLTAGVFSNVARAFFLACVTTIVVAVVQSPIISAQQNVDLSRRSSAPVQEHQPVEEAEVEKSETAVDLISINRKLFKRLFLERRKEHLQAIKNLKDINNYERQYKMIDALSQKIIDVIKIKKSHLEDFTDLKLANISFSTDIEAKKYDVRDAMSSVLENIAFFGDIVLNLPDITHRILRTQPQWNSTIQWSFHFLNKTRDWLDNSTLGMVNLAMQELDIVQKEANYFNPNRIVKSNKVENNKKKEKLKRGPKITNIEL</sequence>
<organism evidence="1 2">
    <name type="scientific">Ceratosolen solmsi marchali</name>
    <dbReference type="NCBI Taxonomy" id="326594"/>
    <lineage>
        <taxon>Eukaryota</taxon>
        <taxon>Metazoa</taxon>
        <taxon>Ecdysozoa</taxon>
        <taxon>Arthropoda</taxon>
        <taxon>Hexapoda</taxon>
        <taxon>Insecta</taxon>
        <taxon>Pterygota</taxon>
        <taxon>Neoptera</taxon>
        <taxon>Endopterygota</taxon>
        <taxon>Hymenoptera</taxon>
        <taxon>Apocrita</taxon>
        <taxon>Proctotrupomorpha</taxon>
        <taxon>Chalcidoidea</taxon>
        <taxon>Agaonidae</taxon>
        <taxon>Agaoninae</taxon>
        <taxon>Ceratosolen</taxon>
    </lineage>
</organism>
<dbReference type="RefSeq" id="XP_011498928.1">
    <property type="nucleotide sequence ID" value="XM_011500626.1"/>
</dbReference>
<proteinExistence type="predicted"/>
<gene>
    <name evidence="2" type="primary">LOC105363055</name>
</gene>
<dbReference type="Proteomes" id="UP000695007">
    <property type="component" value="Unplaced"/>
</dbReference>
<keyword evidence="1" id="KW-1185">Reference proteome</keyword>
<dbReference type="InterPro" id="IPR026321">
    <property type="entry name" value="CC134"/>
</dbReference>
<dbReference type="Pfam" id="PF15002">
    <property type="entry name" value="ERK-JNK_inhib"/>
    <property type="match status" value="1"/>
</dbReference>
<evidence type="ECO:0000313" key="1">
    <source>
        <dbReference type="Proteomes" id="UP000695007"/>
    </source>
</evidence>
<dbReference type="PANTHER" id="PTHR14735">
    <property type="entry name" value="COILED-COIL DOMAIN-CONTAINING PROTEIN 134"/>
    <property type="match status" value="1"/>
</dbReference>
<dbReference type="PANTHER" id="PTHR14735:SF1">
    <property type="entry name" value="COILED-COIL DOMAIN-CONTAINING PROTEIN 134"/>
    <property type="match status" value="1"/>
</dbReference>
<dbReference type="GeneID" id="105363055"/>
<dbReference type="KEGG" id="csol:105363055"/>
<dbReference type="AlphaFoldDB" id="A0AAJ7DWF9"/>